<feature type="compositionally biased region" description="Low complexity" evidence="1">
    <location>
        <begin position="393"/>
        <end position="407"/>
    </location>
</feature>
<protein>
    <submittedName>
        <fullName evidence="2">Uncharacterized protein</fullName>
    </submittedName>
</protein>
<proteinExistence type="predicted"/>
<feature type="compositionally biased region" description="Basic and acidic residues" evidence="1">
    <location>
        <begin position="379"/>
        <end position="392"/>
    </location>
</feature>
<feature type="compositionally biased region" description="Polar residues" evidence="1">
    <location>
        <begin position="176"/>
        <end position="218"/>
    </location>
</feature>
<name>A0AA39V0E3_9AGAR</name>
<dbReference type="EMBL" id="JAUEPU010000001">
    <property type="protein sequence ID" value="KAK0505844.1"/>
    <property type="molecule type" value="Genomic_DNA"/>
</dbReference>
<gene>
    <name evidence="2" type="ORF">EDD18DRAFT_1455271</name>
</gene>
<feature type="region of interest" description="Disordered" evidence="1">
    <location>
        <begin position="28"/>
        <end position="49"/>
    </location>
</feature>
<organism evidence="2 3">
    <name type="scientific">Armillaria luteobubalina</name>
    <dbReference type="NCBI Taxonomy" id="153913"/>
    <lineage>
        <taxon>Eukaryota</taxon>
        <taxon>Fungi</taxon>
        <taxon>Dikarya</taxon>
        <taxon>Basidiomycota</taxon>
        <taxon>Agaricomycotina</taxon>
        <taxon>Agaricomycetes</taxon>
        <taxon>Agaricomycetidae</taxon>
        <taxon>Agaricales</taxon>
        <taxon>Marasmiineae</taxon>
        <taxon>Physalacriaceae</taxon>
        <taxon>Armillaria</taxon>
    </lineage>
</organism>
<evidence type="ECO:0000256" key="1">
    <source>
        <dbReference type="SAM" id="MobiDB-lite"/>
    </source>
</evidence>
<reference evidence="2" key="1">
    <citation type="submission" date="2023-06" db="EMBL/GenBank/DDBJ databases">
        <authorList>
            <consortium name="Lawrence Berkeley National Laboratory"/>
            <person name="Ahrendt S."/>
            <person name="Sahu N."/>
            <person name="Indic B."/>
            <person name="Wong-Bajracharya J."/>
            <person name="Merenyi Z."/>
            <person name="Ke H.-M."/>
            <person name="Monk M."/>
            <person name="Kocsube S."/>
            <person name="Drula E."/>
            <person name="Lipzen A."/>
            <person name="Balint B."/>
            <person name="Henrissat B."/>
            <person name="Andreopoulos B."/>
            <person name="Martin F.M."/>
            <person name="Harder C.B."/>
            <person name="Rigling D."/>
            <person name="Ford K.L."/>
            <person name="Foster G.D."/>
            <person name="Pangilinan J."/>
            <person name="Papanicolaou A."/>
            <person name="Barry K."/>
            <person name="LaButti K."/>
            <person name="Viragh M."/>
            <person name="Koriabine M."/>
            <person name="Yan M."/>
            <person name="Riley R."/>
            <person name="Champramary S."/>
            <person name="Plett K.L."/>
            <person name="Tsai I.J."/>
            <person name="Slot J."/>
            <person name="Sipos G."/>
            <person name="Plett J."/>
            <person name="Nagy L.G."/>
            <person name="Grigoriev I.V."/>
        </authorList>
    </citation>
    <scope>NUCLEOTIDE SEQUENCE</scope>
    <source>
        <strain evidence="2">HWK02</strain>
    </source>
</reference>
<feature type="region of interest" description="Disordered" evidence="1">
    <location>
        <begin position="141"/>
        <end position="295"/>
    </location>
</feature>
<dbReference type="Proteomes" id="UP001175228">
    <property type="component" value="Unassembled WGS sequence"/>
</dbReference>
<feature type="compositionally biased region" description="Low complexity" evidence="1">
    <location>
        <begin position="143"/>
        <end position="156"/>
    </location>
</feature>
<comment type="caution">
    <text evidence="2">The sequence shown here is derived from an EMBL/GenBank/DDBJ whole genome shotgun (WGS) entry which is preliminary data.</text>
</comment>
<feature type="region of interest" description="Disordered" evidence="1">
    <location>
        <begin position="372"/>
        <end position="407"/>
    </location>
</feature>
<evidence type="ECO:0000313" key="3">
    <source>
        <dbReference type="Proteomes" id="UP001175228"/>
    </source>
</evidence>
<accession>A0AA39V0E3</accession>
<keyword evidence="3" id="KW-1185">Reference proteome</keyword>
<sequence>MNTLSTQGVGNGSGTGRKRLSFVHQLSARKSHRSIRSNTGGLPRPHPPTAPFYSSFLLSSESYLATRRSSTSPPRCAPLGSSPVCMNAHGSQSHGPVPRTPDELDGKATLARKLSRVFGEMPSLDPSIVVVGPSKLFRHRRSASSASASSSSPTSSKRYPSQPDLRQAEAPPLPQINETGSGWTQQDIPPGSSSSVSLRTDTYPSMPNDSVSSLTSAAATMERSKHITTGQQPPVPSIPQPGRTREAGQRKAARMRSFDFTAGSDRQADRSKGKLTRSRSLFANKQGRAGTSEESLDFRQRYDRNFGEEGEISPQQRLLNVKRARKMAQVFGEDPPSELIVIDDARPSSRRHSFSSNISAHSIVPPTPALMYSPSSSPEDERMLPHPLDRFDNNNNINNNNPTDSADADDFTFTSAFRERRRRAAKLSRFFGVAYQDVSPSVVSTTASPIEQHPPHDHVQVDVQITGRRFWGFDGGHTTREADMADVIDKLRCLKAA</sequence>
<evidence type="ECO:0000313" key="2">
    <source>
        <dbReference type="EMBL" id="KAK0505844.1"/>
    </source>
</evidence>
<dbReference type="AlphaFoldDB" id="A0AA39V0E3"/>